<dbReference type="InterPro" id="IPR020821">
    <property type="entry name" value="ENPP1-3/EXOG-like_nuc-like"/>
</dbReference>
<dbReference type="GO" id="GO:0046872">
    <property type="term" value="F:metal ion binding"/>
    <property type="evidence" value="ECO:0007669"/>
    <property type="project" value="UniProtKB-KW"/>
</dbReference>
<dbReference type="SMART" id="SM00892">
    <property type="entry name" value="Endonuclease_NS"/>
    <property type="match status" value="1"/>
</dbReference>
<feature type="domain" description="ENPP1-3/EXOG-like endonuclease/phosphodiesterase" evidence="7">
    <location>
        <begin position="153"/>
        <end position="347"/>
    </location>
</feature>
<sequence length="394" mass="44139">MKFIEFTLLILLSIVYKIKCQCKIDIRTDLNKTGFKDPLFLKYSGNQWTLMIPDDGELKFKSGESALVACASDSKQNNLTFNGKQSATIICTSGNKFNINNQQHSVSEFNECNSAITGSVINRNRYCTGNGSFLNIGFQLNDGRGFVNLIDICYNKKRGSAIYAAHVIQGISIKNAMKASQRPSTFKTTEVPSKIAPAISFTKSNQMKRFTEIFGNSNKAEEYLNKTYLARGHLAPDGDMIFVSWQWSTYYYINVVPQWQSINNANWKHVESVVRLKAAALKRNIVVFTGGFDVLKLNNKKISLEPDGLDVPKWSWKVTIDSSSGKGIAFVTYNNPFASSVSNLCDDICDNNGWNWKERKNFSKGYTICCDVNQLMGIVSDIPQEAKVSGILEK</sequence>
<dbReference type="GO" id="GO:0005743">
    <property type="term" value="C:mitochondrial inner membrane"/>
    <property type="evidence" value="ECO:0007669"/>
    <property type="project" value="TreeGrafter"/>
</dbReference>
<dbReference type="GO" id="GO:0004521">
    <property type="term" value="F:RNA endonuclease activity"/>
    <property type="evidence" value="ECO:0007669"/>
    <property type="project" value="TreeGrafter"/>
</dbReference>
<feature type="active site" description="Proton acceptor" evidence="4">
    <location>
        <position position="233"/>
    </location>
</feature>
<organism evidence="9 10">
    <name type="scientific">Polypedilum vanderplanki</name>
    <name type="common">Sleeping chironomid midge</name>
    <dbReference type="NCBI Taxonomy" id="319348"/>
    <lineage>
        <taxon>Eukaryota</taxon>
        <taxon>Metazoa</taxon>
        <taxon>Ecdysozoa</taxon>
        <taxon>Arthropoda</taxon>
        <taxon>Hexapoda</taxon>
        <taxon>Insecta</taxon>
        <taxon>Pterygota</taxon>
        <taxon>Neoptera</taxon>
        <taxon>Endopterygota</taxon>
        <taxon>Diptera</taxon>
        <taxon>Nematocera</taxon>
        <taxon>Chironomoidea</taxon>
        <taxon>Chironomidae</taxon>
        <taxon>Chironominae</taxon>
        <taxon>Polypedilum</taxon>
        <taxon>Polypedilum</taxon>
    </lineage>
</organism>
<evidence type="ECO:0000259" key="8">
    <source>
        <dbReference type="SMART" id="SM00892"/>
    </source>
</evidence>
<evidence type="ECO:0000313" key="9">
    <source>
        <dbReference type="EMBL" id="KAG5680494.1"/>
    </source>
</evidence>
<name>A0A9J6CFV3_POLVA</name>
<feature type="chain" id="PRO_5039949029" evidence="6">
    <location>
        <begin position="21"/>
        <end position="394"/>
    </location>
</feature>
<evidence type="ECO:0000256" key="1">
    <source>
        <dbReference type="ARBA" id="ARBA00010052"/>
    </source>
</evidence>
<keyword evidence="3" id="KW-0255">Endonuclease</keyword>
<gene>
    <name evidence="9" type="ORF">PVAND_010001</name>
</gene>
<dbReference type="Gene3D" id="3.40.570.10">
    <property type="entry name" value="Extracellular Endonuclease, subunit A"/>
    <property type="match status" value="1"/>
</dbReference>
<proteinExistence type="inferred from homology"/>
<comment type="caution">
    <text evidence="9">The sequence shown here is derived from an EMBL/GenBank/DDBJ whole genome shotgun (WGS) entry which is preliminary data.</text>
</comment>
<feature type="binding site" evidence="5">
    <location>
        <position position="263"/>
    </location>
    <ligand>
        <name>Mg(2+)</name>
        <dbReference type="ChEBI" id="CHEBI:18420"/>
        <note>catalytic</note>
    </ligand>
</feature>
<dbReference type="PANTHER" id="PTHR13966:SF17">
    <property type="entry name" value="ENDONUCLEASE-RELATED"/>
    <property type="match status" value="1"/>
</dbReference>
<dbReference type="SUPFAM" id="SSF54060">
    <property type="entry name" value="His-Me finger endonucleases"/>
    <property type="match status" value="1"/>
</dbReference>
<dbReference type="Proteomes" id="UP001107558">
    <property type="component" value="Chromosome 1"/>
</dbReference>
<accession>A0A9J6CFV3</accession>
<evidence type="ECO:0000313" key="10">
    <source>
        <dbReference type="Proteomes" id="UP001107558"/>
    </source>
</evidence>
<keyword evidence="10" id="KW-1185">Reference proteome</keyword>
<dbReference type="InterPro" id="IPR044925">
    <property type="entry name" value="His-Me_finger_sf"/>
</dbReference>
<feature type="domain" description="DNA/RNA non-specific endonuclease/pyrophosphatase/phosphodiesterase" evidence="8">
    <location>
        <begin position="146"/>
        <end position="375"/>
    </location>
</feature>
<dbReference type="EMBL" id="JADBJN010000001">
    <property type="protein sequence ID" value="KAG5680494.1"/>
    <property type="molecule type" value="Genomic_DNA"/>
</dbReference>
<comment type="similarity">
    <text evidence="1">Belongs to the DNA/RNA non-specific endonuclease family.</text>
</comment>
<keyword evidence="6" id="KW-0732">Signal</keyword>
<evidence type="ECO:0000256" key="6">
    <source>
        <dbReference type="SAM" id="SignalP"/>
    </source>
</evidence>
<dbReference type="PANTHER" id="PTHR13966">
    <property type="entry name" value="ENDONUCLEASE RELATED"/>
    <property type="match status" value="1"/>
</dbReference>
<dbReference type="GO" id="GO:0003676">
    <property type="term" value="F:nucleic acid binding"/>
    <property type="evidence" value="ECO:0007669"/>
    <property type="project" value="InterPro"/>
</dbReference>
<dbReference type="GO" id="GO:0000014">
    <property type="term" value="F:single-stranded DNA endodeoxyribonuclease activity"/>
    <property type="evidence" value="ECO:0007669"/>
    <property type="project" value="TreeGrafter"/>
</dbReference>
<dbReference type="InterPro" id="IPR001604">
    <property type="entry name" value="Endo_G_ENPP1-like_dom"/>
</dbReference>
<keyword evidence="2" id="KW-0540">Nuclease</keyword>
<dbReference type="InterPro" id="IPR044929">
    <property type="entry name" value="DNA/RNA_non-sp_Endonuclease_sf"/>
</dbReference>
<keyword evidence="5" id="KW-0479">Metal-binding</keyword>
<dbReference type="OrthoDB" id="8194122at2759"/>
<reference evidence="9" key="1">
    <citation type="submission" date="2021-03" db="EMBL/GenBank/DDBJ databases">
        <title>Chromosome level genome of the anhydrobiotic midge Polypedilum vanderplanki.</title>
        <authorList>
            <person name="Yoshida Y."/>
            <person name="Kikawada T."/>
            <person name="Gusev O."/>
        </authorList>
    </citation>
    <scope>NUCLEOTIDE SEQUENCE</scope>
    <source>
        <strain evidence="9">NIAS01</strain>
        <tissue evidence="9">Whole body or cell culture</tissue>
    </source>
</reference>
<evidence type="ECO:0000256" key="4">
    <source>
        <dbReference type="PIRSR" id="PIRSR640255-1"/>
    </source>
</evidence>
<evidence type="ECO:0000256" key="2">
    <source>
        <dbReference type="ARBA" id="ARBA00022722"/>
    </source>
</evidence>
<dbReference type="Pfam" id="PF01223">
    <property type="entry name" value="Endonuclease_NS"/>
    <property type="match status" value="1"/>
</dbReference>
<dbReference type="GO" id="GO:0005634">
    <property type="term" value="C:nucleus"/>
    <property type="evidence" value="ECO:0007669"/>
    <property type="project" value="TreeGrafter"/>
</dbReference>
<dbReference type="InterPro" id="IPR040255">
    <property type="entry name" value="Non-specific_endonuclease"/>
</dbReference>
<protein>
    <submittedName>
        <fullName evidence="9">Uncharacterized protein</fullName>
    </submittedName>
</protein>
<keyword evidence="3" id="KW-0378">Hydrolase</keyword>
<evidence type="ECO:0000256" key="5">
    <source>
        <dbReference type="PIRSR" id="PIRSR640255-2"/>
    </source>
</evidence>
<evidence type="ECO:0000259" key="7">
    <source>
        <dbReference type="SMART" id="SM00477"/>
    </source>
</evidence>
<dbReference type="AlphaFoldDB" id="A0A9J6CFV3"/>
<evidence type="ECO:0000256" key="3">
    <source>
        <dbReference type="ARBA" id="ARBA00022759"/>
    </source>
</evidence>
<dbReference type="GO" id="GO:0006309">
    <property type="term" value="P:apoptotic DNA fragmentation"/>
    <property type="evidence" value="ECO:0007669"/>
    <property type="project" value="TreeGrafter"/>
</dbReference>
<dbReference type="SMART" id="SM00477">
    <property type="entry name" value="NUC"/>
    <property type="match status" value="1"/>
</dbReference>
<feature type="signal peptide" evidence="6">
    <location>
        <begin position="1"/>
        <end position="20"/>
    </location>
</feature>